<protein>
    <recommendedName>
        <fullName evidence="3">Endonuclease/exonuclease/phosphatase domain-containing protein</fullName>
    </recommendedName>
</protein>
<dbReference type="SUPFAM" id="SSF56219">
    <property type="entry name" value="DNase I-like"/>
    <property type="match status" value="1"/>
</dbReference>
<dbReference type="InterPro" id="IPR036691">
    <property type="entry name" value="Endo/exonu/phosph_ase_sf"/>
</dbReference>
<sequence>MDDFLQILDSILQEVSAGSNYTIILSGDFNIDLAKCGVVSDVFVDMLRSYNLHQTITNPTRITARSQTIIDNIFVNLVDCDGDVIVSALSDTARSQTIIDNIFVNLVDCDGDVIVSALKITNNNR</sequence>
<accession>A0AAW1MH97</accession>
<gene>
    <name evidence="1" type="ORF">QE152_g6757</name>
</gene>
<dbReference type="EMBL" id="JASPKY010000047">
    <property type="protein sequence ID" value="KAK9745633.1"/>
    <property type="molecule type" value="Genomic_DNA"/>
</dbReference>
<proteinExistence type="predicted"/>
<dbReference type="Proteomes" id="UP001458880">
    <property type="component" value="Unassembled WGS sequence"/>
</dbReference>
<name>A0AAW1MH97_POPJA</name>
<comment type="caution">
    <text evidence="1">The sequence shown here is derived from an EMBL/GenBank/DDBJ whole genome shotgun (WGS) entry which is preliminary data.</text>
</comment>
<evidence type="ECO:0000313" key="2">
    <source>
        <dbReference type="Proteomes" id="UP001458880"/>
    </source>
</evidence>
<dbReference type="AlphaFoldDB" id="A0AAW1MH97"/>
<dbReference type="Gene3D" id="3.60.10.10">
    <property type="entry name" value="Endonuclease/exonuclease/phosphatase"/>
    <property type="match status" value="1"/>
</dbReference>
<keyword evidence="2" id="KW-1185">Reference proteome</keyword>
<evidence type="ECO:0000313" key="1">
    <source>
        <dbReference type="EMBL" id="KAK9745633.1"/>
    </source>
</evidence>
<evidence type="ECO:0008006" key="3">
    <source>
        <dbReference type="Google" id="ProtNLM"/>
    </source>
</evidence>
<organism evidence="1 2">
    <name type="scientific">Popillia japonica</name>
    <name type="common">Japanese beetle</name>
    <dbReference type="NCBI Taxonomy" id="7064"/>
    <lineage>
        <taxon>Eukaryota</taxon>
        <taxon>Metazoa</taxon>
        <taxon>Ecdysozoa</taxon>
        <taxon>Arthropoda</taxon>
        <taxon>Hexapoda</taxon>
        <taxon>Insecta</taxon>
        <taxon>Pterygota</taxon>
        <taxon>Neoptera</taxon>
        <taxon>Endopterygota</taxon>
        <taxon>Coleoptera</taxon>
        <taxon>Polyphaga</taxon>
        <taxon>Scarabaeiformia</taxon>
        <taxon>Scarabaeidae</taxon>
        <taxon>Rutelinae</taxon>
        <taxon>Popillia</taxon>
    </lineage>
</organism>
<reference evidence="1 2" key="1">
    <citation type="journal article" date="2024" name="BMC Genomics">
        <title>De novo assembly and annotation of Popillia japonica's genome with initial clues to its potential as an invasive pest.</title>
        <authorList>
            <person name="Cucini C."/>
            <person name="Boschi S."/>
            <person name="Funari R."/>
            <person name="Cardaioli E."/>
            <person name="Iannotti N."/>
            <person name="Marturano G."/>
            <person name="Paoli F."/>
            <person name="Bruttini M."/>
            <person name="Carapelli A."/>
            <person name="Frati F."/>
            <person name="Nardi F."/>
        </authorList>
    </citation>
    <scope>NUCLEOTIDE SEQUENCE [LARGE SCALE GENOMIC DNA]</scope>
    <source>
        <strain evidence="1">DMR45628</strain>
    </source>
</reference>